<dbReference type="CDD" id="cd05387">
    <property type="entry name" value="BY-kinase"/>
    <property type="match status" value="1"/>
</dbReference>
<dbReference type="PANTHER" id="PTHR32309:SF32">
    <property type="entry name" value="TYROSINE-PROTEIN KINASE ETK-RELATED"/>
    <property type="match status" value="1"/>
</dbReference>
<evidence type="ECO:0000256" key="12">
    <source>
        <dbReference type="ARBA" id="ARBA00023137"/>
    </source>
</evidence>
<dbReference type="InterPro" id="IPR032807">
    <property type="entry name" value="GNVR"/>
</dbReference>
<keyword evidence="5 23" id="KW-0808">Transferase</keyword>
<dbReference type="InterPro" id="IPR027417">
    <property type="entry name" value="P-loop_NTPase"/>
</dbReference>
<dbReference type="InterPro" id="IPR003856">
    <property type="entry name" value="LPS_length_determ_N"/>
</dbReference>
<evidence type="ECO:0000256" key="16">
    <source>
        <dbReference type="ARBA" id="ARBA00067833"/>
    </source>
</evidence>
<dbReference type="NCBIfam" id="TIGR01005">
    <property type="entry name" value="eps_transp_fam"/>
    <property type="match status" value="1"/>
</dbReference>
<dbReference type="SUPFAM" id="SSF52540">
    <property type="entry name" value="P-loop containing nucleoside triphosphate hydrolases"/>
    <property type="match status" value="1"/>
</dbReference>
<sequence>MNARTPLHNQLNQTALPAPVPVEDDDEINLVEYWDILVDNRWIVSAITVLAIVIGGAYAFLARPVYEANLLIQVEDSSGSAKSFLGEAASLFDVKTPAAAEMEIIRSRMVIGQAVDSTLLYIDAGPHYLPLVGNWLARRATAVSEPGFLGIGGYVTGAETISVTAFDVPQGLEGSPFRVTAHGNGQYGLSHPNLPSDLLGSVGAPLVRTTPLGTVSLLVSSMQGKPGAEFNLTRRSRLTAIRGLQSSLKLAEQGRQSGVIDATLQGAEPEKLALVLNEIGRQYVRQNVERKAAEAQKMLAFLDVQLPQFKKQLDQSEEAYNQYRNKQGTVALDEEAKLILSRSVDLQGKLLEAQQKRRELVSRFMTEHPVVKTLDAQIAAWNREIGSLNARVRAMPSVQQDALRLERDAKVNNEAYQSLRNNALQLQLIREGKVGNVRLIDEATVPEQAVKPKRSLVLALAAMLGLLSGVVVALARNALFRGIRNPQEIEAHTGLGVYSTIPLSAEQEALTKLALARQPGQHLLALLSPSDPAVESLRSLRTALQFAMLEAPNNRVLITGATPGVGKSFVSANFAALLASAGKRVLLIDADLRKGHLNHFFGTQRERGLSEVVAGSLQASAVIRRGLVPNLDVLTTGVLPPNPAELMMSAAFANVLDELSPQYDLVIVDTPPVLVAADTLGMAAQVGTVLLVARAGQTQIGELHESAKRLAHAGKTVSGVLFNAMDMSRRHYGSYGYKYGGYRYRQYSYQGPR</sequence>
<dbReference type="InterPro" id="IPR005702">
    <property type="entry name" value="Wzc-like_C"/>
</dbReference>
<dbReference type="RefSeq" id="WP_168109836.1">
    <property type="nucleotide sequence ID" value="NZ_VTOX01000012.1"/>
</dbReference>
<keyword evidence="6 19" id="KW-0812">Transmembrane</keyword>
<evidence type="ECO:0000256" key="7">
    <source>
        <dbReference type="ARBA" id="ARBA00022741"/>
    </source>
</evidence>
<keyword evidence="4" id="KW-0997">Cell inner membrane</keyword>
<evidence type="ECO:0000256" key="18">
    <source>
        <dbReference type="SAM" id="Coils"/>
    </source>
</evidence>
<evidence type="ECO:0000256" key="10">
    <source>
        <dbReference type="ARBA" id="ARBA00022989"/>
    </source>
</evidence>
<evidence type="ECO:0000256" key="8">
    <source>
        <dbReference type="ARBA" id="ARBA00022777"/>
    </source>
</evidence>
<gene>
    <name evidence="23" type="ORF">RAMLITH_23060</name>
</gene>
<feature type="domain" description="Polysaccharide chain length determinant N-terminal" evidence="20">
    <location>
        <begin position="26"/>
        <end position="117"/>
    </location>
</feature>
<keyword evidence="9" id="KW-0067">ATP-binding</keyword>
<organism evidence="23 24">
    <name type="scientific">Ramlibacter lithotrophicus</name>
    <dbReference type="NCBI Taxonomy" id="2606681"/>
    <lineage>
        <taxon>Bacteria</taxon>
        <taxon>Pseudomonadati</taxon>
        <taxon>Pseudomonadota</taxon>
        <taxon>Betaproteobacteria</taxon>
        <taxon>Burkholderiales</taxon>
        <taxon>Comamonadaceae</taxon>
        <taxon>Ramlibacter</taxon>
    </lineage>
</organism>
<evidence type="ECO:0000256" key="17">
    <source>
        <dbReference type="ARBA" id="ARBA00081049"/>
    </source>
</evidence>
<feature type="transmembrane region" description="Helical" evidence="19">
    <location>
        <begin position="42"/>
        <end position="61"/>
    </location>
</feature>
<keyword evidence="13" id="KW-0270">Exopolysaccharide synthesis</keyword>
<keyword evidence="18" id="KW-0175">Coiled coil</keyword>
<dbReference type="Gene3D" id="3.40.50.300">
    <property type="entry name" value="P-loop containing nucleotide triphosphate hydrolases"/>
    <property type="match status" value="1"/>
</dbReference>
<evidence type="ECO:0000256" key="14">
    <source>
        <dbReference type="ARBA" id="ARBA00053015"/>
    </source>
</evidence>
<evidence type="ECO:0000256" key="2">
    <source>
        <dbReference type="ARBA" id="ARBA00008883"/>
    </source>
</evidence>
<evidence type="ECO:0000256" key="5">
    <source>
        <dbReference type="ARBA" id="ARBA00022679"/>
    </source>
</evidence>
<feature type="domain" description="AAA" evidence="21">
    <location>
        <begin position="564"/>
        <end position="683"/>
    </location>
</feature>
<dbReference type="InterPro" id="IPR025669">
    <property type="entry name" value="AAA_dom"/>
</dbReference>
<keyword evidence="10 19" id="KW-1133">Transmembrane helix</keyword>
<dbReference type="Pfam" id="PF13614">
    <property type="entry name" value="AAA_31"/>
    <property type="match status" value="1"/>
</dbReference>
<dbReference type="InterPro" id="IPR005700">
    <property type="entry name" value="EPS_ExoP-like"/>
</dbReference>
<evidence type="ECO:0000256" key="3">
    <source>
        <dbReference type="ARBA" id="ARBA00022475"/>
    </source>
</evidence>
<comment type="subcellular location">
    <subcellularLocation>
        <location evidence="1">Cell inner membrane</location>
        <topology evidence="1">Multi-pass membrane protein</topology>
    </subcellularLocation>
</comment>
<dbReference type="PANTHER" id="PTHR32309">
    <property type="entry name" value="TYROSINE-PROTEIN KINASE"/>
    <property type="match status" value="1"/>
</dbReference>
<accession>A0A7X6DK88</accession>
<dbReference type="Pfam" id="PF02706">
    <property type="entry name" value="Wzz"/>
    <property type="match status" value="1"/>
</dbReference>
<dbReference type="Pfam" id="PF23607">
    <property type="entry name" value="WZC_N"/>
    <property type="match status" value="1"/>
</dbReference>
<dbReference type="InterPro" id="IPR050445">
    <property type="entry name" value="Bact_polysacc_biosynth/exp"/>
</dbReference>
<keyword evidence="3" id="KW-1003">Cell membrane</keyword>
<dbReference type="AlphaFoldDB" id="A0A7X6DK88"/>
<comment type="catalytic activity">
    <reaction evidence="14">
        <text>L-tyrosyl-[protein] + ATP = O-phospho-L-tyrosyl-[protein] + ADP + H(+)</text>
        <dbReference type="Rhea" id="RHEA:10596"/>
        <dbReference type="Rhea" id="RHEA-COMP:10136"/>
        <dbReference type="Rhea" id="RHEA-COMP:20101"/>
        <dbReference type="ChEBI" id="CHEBI:15378"/>
        <dbReference type="ChEBI" id="CHEBI:30616"/>
        <dbReference type="ChEBI" id="CHEBI:46858"/>
        <dbReference type="ChEBI" id="CHEBI:61978"/>
        <dbReference type="ChEBI" id="CHEBI:456216"/>
    </reaction>
</comment>
<evidence type="ECO:0000259" key="21">
    <source>
        <dbReference type="Pfam" id="PF13614"/>
    </source>
</evidence>
<comment type="similarity">
    <text evidence="2">Belongs to the etk/wzc family.</text>
</comment>
<keyword evidence="7" id="KW-0547">Nucleotide-binding</keyword>
<comment type="caution">
    <text evidence="23">The sequence shown here is derived from an EMBL/GenBank/DDBJ whole genome shotgun (WGS) entry which is preliminary data.</text>
</comment>
<name>A0A7X6DK88_9BURK</name>
<reference evidence="23 24" key="1">
    <citation type="journal article" date="2020" name="Nature">
        <title>Bacterial chemolithoautotrophy via manganese oxidation.</title>
        <authorList>
            <person name="Yu H."/>
            <person name="Leadbetter J.R."/>
        </authorList>
    </citation>
    <scope>NUCLEOTIDE SEQUENCE [LARGE SCALE GENOMIC DNA]</scope>
    <source>
        <strain evidence="23 24">RBP-1</strain>
    </source>
</reference>
<dbReference type="GO" id="GO:0005886">
    <property type="term" value="C:plasma membrane"/>
    <property type="evidence" value="ECO:0007669"/>
    <property type="project" value="UniProtKB-SubCell"/>
</dbReference>
<evidence type="ECO:0000256" key="15">
    <source>
        <dbReference type="ARBA" id="ARBA00054296"/>
    </source>
</evidence>
<evidence type="ECO:0000256" key="4">
    <source>
        <dbReference type="ARBA" id="ARBA00022519"/>
    </source>
</evidence>
<dbReference type="GO" id="GO:0042802">
    <property type="term" value="F:identical protein binding"/>
    <property type="evidence" value="ECO:0007669"/>
    <property type="project" value="UniProtKB-ARBA"/>
</dbReference>
<evidence type="ECO:0000256" key="11">
    <source>
        <dbReference type="ARBA" id="ARBA00023136"/>
    </source>
</evidence>
<feature type="domain" description="Tyrosine-protein kinase G-rich" evidence="22">
    <location>
        <begin position="398"/>
        <end position="478"/>
    </location>
</feature>
<evidence type="ECO:0000313" key="24">
    <source>
        <dbReference type="Proteomes" id="UP000521868"/>
    </source>
</evidence>
<keyword evidence="24" id="KW-1185">Reference proteome</keyword>
<comment type="function">
    <text evidence="15">Probably involved in polymerization and/or export of exopolysaccharide EPS I which functions as a virulence factor. May be involved in an ATP-dependent process in the pathway for EPS I production, possibly export of the trimeric repeat units across the inner membrane or their polymerization.</text>
</comment>
<evidence type="ECO:0000313" key="23">
    <source>
        <dbReference type="EMBL" id="NKE68705.1"/>
    </source>
</evidence>
<evidence type="ECO:0000256" key="1">
    <source>
        <dbReference type="ARBA" id="ARBA00004429"/>
    </source>
</evidence>
<keyword evidence="12" id="KW-0829">Tyrosine-protein kinase</keyword>
<dbReference type="Proteomes" id="UP000521868">
    <property type="component" value="Unassembled WGS sequence"/>
</dbReference>
<evidence type="ECO:0000259" key="20">
    <source>
        <dbReference type="Pfam" id="PF02706"/>
    </source>
</evidence>
<dbReference type="EMBL" id="VTOX01000012">
    <property type="protein sequence ID" value="NKE68705.1"/>
    <property type="molecule type" value="Genomic_DNA"/>
</dbReference>
<dbReference type="GO" id="GO:0004713">
    <property type="term" value="F:protein tyrosine kinase activity"/>
    <property type="evidence" value="ECO:0007669"/>
    <property type="project" value="UniProtKB-KW"/>
</dbReference>
<protein>
    <recommendedName>
        <fullName evidence="16">Putative tyrosine-protein kinase EpsB</fullName>
    </recommendedName>
    <alternativeName>
        <fullName evidence="17">EPS I polysaccharide export protein EpsB</fullName>
    </alternativeName>
</protein>
<evidence type="ECO:0000256" key="13">
    <source>
        <dbReference type="ARBA" id="ARBA00023169"/>
    </source>
</evidence>
<evidence type="ECO:0000256" key="6">
    <source>
        <dbReference type="ARBA" id="ARBA00022692"/>
    </source>
</evidence>
<evidence type="ECO:0000259" key="22">
    <source>
        <dbReference type="Pfam" id="PF13807"/>
    </source>
</evidence>
<dbReference type="GO" id="GO:0000271">
    <property type="term" value="P:polysaccharide biosynthetic process"/>
    <property type="evidence" value="ECO:0007669"/>
    <property type="project" value="UniProtKB-KW"/>
</dbReference>
<evidence type="ECO:0000256" key="9">
    <source>
        <dbReference type="ARBA" id="ARBA00022840"/>
    </source>
</evidence>
<dbReference type="GO" id="GO:0005524">
    <property type="term" value="F:ATP binding"/>
    <property type="evidence" value="ECO:0007669"/>
    <property type="project" value="UniProtKB-KW"/>
</dbReference>
<keyword evidence="8 23" id="KW-0418">Kinase</keyword>
<keyword evidence="11 19" id="KW-0472">Membrane</keyword>
<dbReference type="NCBIfam" id="TIGR01007">
    <property type="entry name" value="eps_fam"/>
    <property type="match status" value="1"/>
</dbReference>
<dbReference type="Pfam" id="PF13807">
    <property type="entry name" value="GNVR"/>
    <property type="match status" value="1"/>
</dbReference>
<evidence type="ECO:0000256" key="19">
    <source>
        <dbReference type="SAM" id="Phobius"/>
    </source>
</evidence>
<feature type="coiled-coil region" evidence="18">
    <location>
        <begin position="285"/>
        <end position="326"/>
    </location>
</feature>
<dbReference type="FunFam" id="3.40.50.300:FF:000527">
    <property type="entry name" value="Tyrosine-protein kinase etk"/>
    <property type="match status" value="1"/>
</dbReference>
<proteinExistence type="inferred from homology"/>